<dbReference type="CDD" id="cd02517">
    <property type="entry name" value="CMP-KDO-Synthetase"/>
    <property type="match status" value="1"/>
</dbReference>
<evidence type="ECO:0000256" key="1">
    <source>
        <dbReference type="ARBA" id="ARBA00022679"/>
    </source>
</evidence>
<keyword evidence="2 4" id="KW-0548">Nucleotidyltransferase</keyword>
<dbReference type="PANTHER" id="PTHR42866:SF2">
    <property type="entry name" value="3-DEOXY-MANNO-OCTULOSONATE CYTIDYLYLTRANSFERASE, MITOCHONDRIAL"/>
    <property type="match status" value="1"/>
</dbReference>
<protein>
    <submittedName>
        <fullName evidence="4">3-deoxy-manno-octulosonate cytidylyltransferase</fullName>
        <ecNumber evidence="4">2.7.7.38</ecNumber>
        <ecNumber evidence="4">2.7.7.43</ecNumber>
    </submittedName>
</protein>
<dbReference type="InterPro" id="IPR003329">
    <property type="entry name" value="Cytidylyl_trans"/>
</dbReference>
<dbReference type="InterPro" id="IPR029044">
    <property type="entry name" value="Nucleotide-diphossugar_trans"/>
</dbReference>
<evidence type="ECO:0000256" key="2">
    <source>
        <dbReference type="ARBA" id="ARBA00022695"/>
    </source>
</evidence>
<dbReference type="EC" id="2.7.7.38" evidence="4"/>
<evidence type="ECO:0000313" key="4">
    <source>
        <dbReference type="EMBL" id="CBA31320.1"/>
    </source>
</evidence>
<keyword evidence="1 4" id="KW-0808">Transferase</keyword>
<dbReference type="PANTHER" id="PTHR42866">
    <property type="entry name" value="3-DEOXY-MANNO-OCTULOSONATE CYTIDYLYLTRANSFERASE"/>
    <property type="match status" value="1"/>
</dbReference>
<dbReference type="EMBL" id="FN543106">
    <property type="protein sequence ID" value="CBA31320.1"/>
    <property type="molecule type" value="Genomic_DNA"/>
</dbReference>
<reference evidence="4" key="1">
    <citation type="journal article" date="2010" name="Nature">
        <title>The Dynamic genome of Hydra.</title>
        <authorList>
            <person name="Chapman J.A."/>
            <person name="Kirkness E.F."/>
            <person name="Simakov O."/>
            <person name="Hampson S.E."/>
            <person name="Mitros T."/>
            <person name="Weinmaier T."/>
            <person name="Rattei T."/>
            <person name="Balasubramanian P.G."/>
            <person name="Borman J."/>
            <person name="Busam D."/>
            <person name="Disbennett K."/>
            <person name="Pfannkoch C."/>
            <person name="Sumin N."/>
            <person name="Sutton G."/>
            <person name="Viswanathan L."/>
            <person name="Walenz B."/>
            <person name="Goodstein D.M."/>
            <person name="Hellsten U."/>
            <person name="Kawashima T."/>
            <person name="Prochnik S.E."/>
            <person name="Putnam N.H."/>
            <person name="Shu S."/>
            <person name="Blumberg B."/>
            <person name="Dana C.E."/>
            <person name="Gee L."/>
            <person name="Kibler D.F."/>
            <person name="Law L."/>
            <person name="Lindgens D."/>
            <person name="Martinez D.E."/>
            <person name="Peng J."/>
            <person name="Wigge P.A."/>
            <person name="Bertulat B."/>
            <person name="Guder C."/>
            <person name="Nakamura Y."/>
            <person name="Ozbek S."/>
            <person name="Watanabe H."/>
            <person name="Khalturin K."/>
            <person name="Hemmrich G."/>
            <person name="Franke A."/>
            <person name="Augustin R."/>
            <person name="Fraune S."/>
            <person name="Hayakawa E."/>
            <person name="Hayakawa S."/>
            <person name="Hirose M."/>
            <person name="Hwang J."/>
            <person name="Ikeo K."/>
            <person name="Nishimiya-Fujisawa C."/>
            <person name="Ogura A."/>
            <person name="Takahashi T."/>
            <person name="Steinmetz P.R."/>
            <person name="Zhang X."/>
            <person name="Aufschnaiter R."/>
            <person name="Eder M.K."/>
            <person name="Gorny A.K."/>
            <person name="Salvenmoser W."/>
            <person name="Heimberg A.M."/>
            <person name="Wheeler B.M."/>
            <person name="Peterson K.J."/>
            <person name="Boettger A."/>
            <person name="Tischler P."/>
            <person name="Wolf A."/>
            <person name="Gojobori T."/>
            <person name="Remington K.A."/>
            <person name="Strausberg R.L."/>
            <person name="Venter J."/>
            <person name="Technau U."/>
            <person name="Hobmayer B."/>
            <person name="Bosch T.C."/>
            <person name="Holstein T.W."/>
            <person name="Fujisawa T."/>
            <person name="Bode H.R."/>
            <person name="David C.N."/>
            <person name="Rokhsar D.S."/>
            <person name="Steele R.E."/>
        </authorList>
    </citation>
    <scope>NUCLEOTIDE SEQUENCE</scope>
</reference>
<accession>C9YDJ6</accession>
<gene>
    <name evidence="4" type="primary">kdsB</name>
    <name evidence="4" type="ORF">Csp_F36930</name>
</gene>
<dbReference type="AlphaFoldDB" id="C9YDJ6"/>
<dbReference type="GO" id="GO:0005829">
    <property type="term" value="C:cytosol"/>
    <property type="evidence" value="ECO:0007669"/>
    <property type="project" value="TreeGrafter"/>
</dbReference>
<sequence length="257" mass="28936">MTKIYGIVPARMAASRFPGKPMYPILGRPMVEHVFLRAAMYQGWSKLTLATCDDEIANFAASKGISCTMTGSHHTRALDRVAEAVQRLGEPVAEDDIVVCVQGDEPMMRPDMINVVIEPLLHDASKAGTILAMHIVDKDIWTNPDTVKLVHNATGEVLYTSRAPLPYCKGEFSADLMARRIYGIFAFRWKYLKMFTEHAETRLEQLEACDSNRILDMSFRQHIAPYPNIQSYSVDSPGDIALVEKYMQGDALWESYK</sequence>
<proteinExistence type="predicted"/>
<dbReference type="GO" id="GO:0008690">
    <property type="term" value="F:3-deoxy-manno-octulosonate cytidylyltransferase activity"/>
    <property type="evidence" value="ECO:0007669"/>
    <property type="project" value="UniProtKB-EC"/>
</dbReference>
<dbReference type="NCBIfam" id="NF003952">
    <property type="entry name" value="PRK05450.1-5"/>
    <property type="match status" value="1"/>
</dbReference>
<dbReference type="SUPFAM" id="SSF53448">
    <property type="entry name" value="Nucleotide-diphospho-sugar transferases"/>
    <property type="match status" value="1"/>
</dbReference>
<dbReference type="GO" id="GO:0008781">
    <property type="term" value="F:N-acylneuraminate cytidylyltransferase activity"/>
    <property type="evidence" value="ECO:0007669"/>
    <property type="project" value="UniProtKB-EC"/>
</dbReference>
<dbReference type="Gene3D" id="3.90.550.10">
    <property type="entry name" value="Spore Coat Polysaccharide Biosynthesis Protein SpsA, Chain A"/>
    <property type="match status" value="1"/>
</dbReference>
<dbReference type="GO" id="GO:0009103">
    <property type="term" value="P:lipopolysaccharide biosynthetic process"/>
    <property type="evidence" value="ECO:0007669"/>
    <property type="project" value="UniProtKB-KW"/>
</dbReference>
<dbReference type="EC" id="2.7.7.43" evidence="4"/>
<dbReference type="Pfam" id="PF02348">
    <property type="entry name" value="CTP_transf_3"/>
    <property type="match status" value="1"/>
</dbReference>
<name>C9YDJ6_CURXX</name>
<evidence type="ECO:0000256" key="3">
    <source>
        <dbReference type="ARBA" id="ARBA00022985"/>
    </source>
</evidence>
<keyword evidence="3" id="KW-0448">Lipopolysaccharide biosynthesis</keyword>
<organism evidence="4">
    <name type="scientific">Curvibacter symbiont subsp. Hydra magnipapillata</name>
    <dbReference type="NCBI Taxonomy" id="667019"/>
    <lineage>
        <taxon>Bacteria</taxon>
        <taxon>Pseudomonadati</taxon>
        <taxon>Pseudomonadota</taxon>
        <taxon>Betaproteobacteria</taxon>
        <taxon>Burkholderiales</taxon>
        <taxon>Comamonadaceae</taxon>
        <taxon>Curvibacter</taxon>
    </lineage>
</organism>
<dbReference type="InterPro" id="IPR004528">
    <property type="entry name" value="KdsB"/>
</dbReference>